<evidence type="ECO:0000256" key="1">
    <source>
        <dbReference type="SAM" id="SignalP"/>
    </source>
</evidence>
<evidence type="ECO:0008006" key="4">
    <source>
        <dbReference type="Google" id="ProtNLM"/>
    </source>
</evidence>
<sequence>MTMRKRWIAMVLAAAMSAAAQAQDVAELFLKMPDTQLVLLNEASRKTLVDMHRAGEKAIVNNEMGGMAEIWKMTDDYLWLETSMGNFIQIRRLPLVNHTYVICLITSVGIVRQGQDSRVEFFTMDWTPLPTEGMYRPATMRDFLRADADTTSEDFKEICAAADIDLFHYKLSPDDLTMSVRYNTPKYFDQALQEKANRFFIDGWKVYTWRNGRFEESGVTAK</sequence>
<feature type="signal peptide" evidence="1">
    <location>
        <begin position="1"/>
        <end position="22"/>
    </location>
</feature>
<dbReference type="PATRIC" id="fig|1411022.3.peg.1516"/>
<dbReference type="EMBL" id="AYYE01001177">
    <property type="protein sequence ID" value="ETK06457.1"/>
    <property type="molecule type" value="Genomic_DNA"/>
</dbReference>
<comment type="caution">
    <text evidence="2">The sequence shown here is derived from an EMBL/GenBank/DDBJ whole genome shotgun (WGS) entry which is preliminary data.</text>
</comment>
<reference evidence="2 3" key="1">
    <citation type="submission" date="2013-11" db="EMBL/GenBank/DDBJ databases">
        <title>Single cell genomics of uncultured Tannerella BU063 (oral taxon 286).</title>
        <authorList>
            <person name="Beall C.J."/>
            <person name="Campbell A.G."/>
            <person name="Griffen A.L."/>
            <person name="Podar M."/>
            <person name="Leys E.J."/>
        </authorList>
    </citation>
    <scope>NUCLEOTIDE SEQUENCE [LARGE SCALE GENOMIC DNA]</scope>
    <source>
        <strain evidence="2">Cell 1/3</strain>
    </source>
</reference>
<dbReference type="AlphaFoldDB" id="W2CJ04"/>
<feature type="chain" id="PRO_5004812707" description="DUF3256 domain-containing protein" evidence="1">
    <location>
        <begin position="23"/>
        <end position="222"/>
    </location>
</feature>
<dbReference type="Proteomes" id="UP000034982">
    <property type="component" value="Unassembled WGS sequence"/>
</dbReference>
<organism evidence="2 3">
    <name type="scientific">Tannerella sp. oral taxon BU063 isolate Cell 1/3</name>
    <dbReference type="NCBI Taxonomy" id="1411022"/>
    <lineage>
        <taxon>Bacteria</taxon>
        <taxon>Pseudomonadati</taxon>
        <taxon>Bacteroidota</taxon>
        <taxon>Bacteroidia</taxon>
        <taxon>Bacteroidales</taxon>
        <taxon>Tannerellaceae</taxon>
        <taxon>Tannerella</taxon>
    </lineage>
</organism>
<keyword evidence="1" id="KW-0732">Signal</keyword>
<dbReference type="InterPro" id="IPR021670">
    <property type="entry name" value="DUF3256"/>
</dbReference>
<evidence type="ECO:0000313" key="3">
    <source>
        <dbReference type="Proteomes" id="UP000034982"/>
    </source>
</evidence>
<dbReference type="Pfam" id="PF11644">
    <property type="entry name" value="DUF3256"/>
    <property type="match status" value="1"/>
</dbReference>
<proteinExistence type="predicted"/>
<protein>
    <recommendedName>
        <fullName evidence="4">DUF3256 domain-containing protein</fullName>
    </recommendedName>
</protein>
<evidence type="ECO:0000313" key="2">
    <source>
        <dbReference type="EMBL" id="ETK06457.1"/>
    </source>
</evidence>
<gene>
    <name evidence="2" type="ORF">T230_12265</name>
</gene>
<name>W2CJ04_9BACT</name>
<accession>W2CJ04</accession>
<dbReference type="SUPFAM" id="SSF160925">
    <property type="entry name" value="PG1388-like"/>
    <property type="match status" value="1"/>
</dbReference>